<organism evidence="3 4">
    <name type="scientific">Tamaricihabitans halophyticus</name>
    <dbReference type="NCBI Taxonomy" id="1262583"/>
    <lineage>
        <taxon>Bacteria</taxon>
        <taxon>Bacillati</taxon>
        <taxon>Actinomycetota</taxon>
        <taxon>Actinomycetes</taxon>
        <taxon>Pseudonocardiales</taxon>
        <taxon>Pseudonocardiaceae</taxon>
        <taxon>Tamaricihabitans</taxon>
    </lineage>
</organism>
<dbReference type="RefSeq" id="WP_132877250.1">
    <property type="nucleotide sequence ID" value="NZ_SLXQ01000004.1"/>
</dbReference>
<accession>A0A4R2QX30</accession>
<dbReference type="Gene3D" id="3.40.50.1820">
    <property type="entry name" value="alpha/beta hydrolase"/>
    <property type="match status" value="1"/>
</dbReference>
<comment type="similarity">
    <text evidence="1">Belongs to the AB hydrolase superfamily.</text>
</comment>
<dbReference type="InterPro" id="IPR029058">
    <property type="entry name" value="AB_hydrolase_fold"/>
</dbReference>
<evidence type="ECO:0000313" key="3">
    <source>
        <dbReference type="EMBL" id="TCP53528.1"/>
    </source>
</evidence>
<proteinExistence type="inferred from homology"/>
<gene>
    <name evidence="3" type="ORF">EV191_10495</name>
</gene>
<dbReference type="AlphaFoldDB" id="A0A4R2QX30"/>
<dbReference type="InterPro" id="IPR050261">
    <property type="entry name" value="FrsA_esterase"/>
</dbReference>
<keyword evidence="2" id="KW-0378">Hydrolase</keyword>
<dbReference type="EMBL" id="SLXQ01000004">
    <property type="protein sequence ID" value="TCP53528.1"/>
    <property type="molecule type" value="Genomic_DNA"/>
</dbReference>
<protein>
    <submittedName>
        <fullName evidence="3">Esterase FrsA</fullName>
    </submittedName>
</protein>
<evidence type="ECO:0000256" key="1">
    <source>
        <dbReference type="ARBA" id="ARBA00008645"/>
    </source>
</evidence>
<dbReference type="OrthoDB" id="8587800at2"/>
<dbReference type="Proteomes" id="UP000294911">
    <property type="component" value="Unassembled WGS sequence"/>
</dbReference>
<evidence type="ECO:0000313" key="4">
    <source>
        <dbReference type="Proteomes" id="UP000294911"/>
    </source>
</evidence>
<sequence length="377" mass="40301">MPNKFEFPVELSEFFGERARQFAGWGVPAEVITRARERIADMWDAGPAGWVSVWSEQARAAEATEEWLTAAMCWGAARFPTIVTPERRAAYQRQLSCYQRAAAQCTASFERLTLDVTYRAETTTVPVHIWRDADESPRSLVLICGGVDTWKVELHRMAMAAAKFPGTVVAVVDMPGTGESEVPLAPAVDEILAEVVADLAHRFGVTRTGSLGVSFGGHWAVKLAFTGRIDAAVDLGGPVGATGSPMDISALPNGMPGILGNVLGLSGLPTSLDAARFAEDFSLRRQGLLDSAPRGALLAVNGAADPYVSERDTTVFAGLPNAAAWLVADAGHCATERLPVVLPAALAWLHHALWPAERPAQWLADAVGQLGPLLRDL</sequence>
<dbReference type="InterPro" id="IPR010520">
    <property type="entry name" value="FrsA-like"/>
</dbReference>
<reference evidence="3 4" key="1">
    <citation type="submission" date="2019-03" db="EMBL/GenBank/DDBJ databases">
        <title>Genomic Encyclopedia of Type Strains, Phase IV (KMG-IV): sequencing the most valuable type-strain genomes for metagenomic binning, comparative biology and taxonomic classification.</title>
        <authorList>
            <person name="Goeker M."/>
        </authorList>
    </citation>
    <scope>NUCLEOTIDE SEQUENCE [LARGE SCALE GENOMIC DNA]</scope>
    <source>
        <strain evidence="3 4">DSM 45765</strain>
    </source>
</reference>
<name>A0A4R2QX30_9PSEU</name>
<dbReference type="SUPFAM" id="SSF53474">
    <property type="entry name" value="alpha/beta-Hydrolases"/>
    <property type="match status" value="1"/>
</dbReference>
<dbReference type="PANTHER" id="PTHR22946:SF12">
    <property type="entry name" value="CONIDIAL PIGMENT BIOSYNTHESIS PROTEIN AYG1 (AFU_ORTHOLOGUE AFUA_2G17550)"/>
    <property type="match status" value="1"/>
</dbReference>
<keyword evidence="4" id="KW-1185">Reference proteome</keyword>
<comment type="caution">
    <text evidence="3">The sequence shown here is derived from an EMBL/GenBank/DDBJ whole genome shotgun (WGS) entry which is preliminary data.</text>
</comment>
<dbReference type="PANTHER" id="PTHR22946">
    <property type="entry name" value="DIENELACTONE HYDROLASE DOMAIN-CONTAINING PROTEIN-RELATED"/>
    <property type="match status" value="1"/>
</dbReference>
<dbReference type="Pfam" id="PF06500">
    <property type="entry name" value="FrsA-like"/>
    <property type="match status" value="1"/>
</dbReference>
<evidence type="ECO:0000256" key="2">
    <source>
        <dbReference type="ARBA" id="ARBA00022801"/>
    </source>
</evidence>
<dbReference type="GO" id="GO:0016787">
    <property type="term" value="F:hydrolase activity"/>
    <property type="evidence" value="ECO:0007669"/>
    <property type="project" value="UniProtKB-KW"/>
</dbReference>